<proteinExistence type="predicted"/>
<dbReference type="EMBL" id="JBHTBS010000001">
    <property type="protein sequence ID" value="MFC7336158.1"/>
    <property type="molecule type" value="Genomic_DNA"/>
</dbReference>
<dbReference type="Proteomes" id="UP001596472">
    <property type="component" value="Unassembled WGS sequence"/>
</dbReference>
<dbReference type="InterPro" id="IPR020845">
    <property type="entry name" value="AMP-binding_CS"/>
</dbReference>
<gene>
    <name evidence="2" type="ORF">ACFQY0_03140</name>
</gene>
<protein>
    <submittedName>
        <fullName evidence="2">AMP-binding protein</fullName>
    </submittedName>
</protein>
<organism evidence="2 3">
    <name type="scientific">Haloferula chungangensis</name>
    <dbReference type="NCBI Taxonomy" id="1048331"/>
    <lineage>
        <taxon>Bacteria</taxon>
        <taxon>Pseudomonadati</taxon>
        <taxon>Verrucomicrobiota</taxon>
        <taxon>Verrucomicrobiia</taxon>
        <taxon>Verrucomicrobiales</taxon>
        <taxon>Verrucomicrobiaceae</taxon>
        <taxon>Haloferula</taxon>
    </lineage>
</organism>
<dbReference type="InterPro" id="IPR042099">
    <property type="entry name" value="ANL_N_sf"/>
</dbReference>
<evidence type="ECO:0000313" key="2">
    <source>
        <dbReference type="EMBL" id="MFC7336158.1"/>
    </source>
</evidence>
<evidence type="ECO:0000259" key="1">
    <source>
        <dbReference type="Pfam" id="PF00501"/>
    </source>
</evidence>
<dbReference type="PROSITE" id="PS00455">
    <property type="entry name" value="AMP_BINDING"/>
    <property type="match status" value="1"/>
</dbReference>
<sequence length="716" mass="76482">MSSAVQILHKDRIPATGCLVIPGRLEASELPQLISLFSGRPITWLIEESTDLDPEIGALLADSGSGAAFSDDDNDPAAAGEQLKASIAKEGVLIFVPAKQAARSSIPCHIPGKTLATLGAFGLPALPIVIDYPQETALCIERPGSLPRAVIAIGKVIPAKDSSGSALRQGLLEAAEESFSSRSFLKGSLATALLEGLKKHGGRSKVYDGSDDSTLGFDRLLAAALVLSKHIKEETDNARVGIILPPGKAGLVANLAVIFAGKTPVNLNFTASHEAIRSAMRQAGLDRYITADPFVRKVASFPWPPNRDLIFIERVLPTLKSKIITWTILSKILPTGVIATLFGIGKKKNHDEAVLLFTSGSSGEPKGVALTHRNMLANVCQFSSRLEAPEGSKLLGCLPLFHSFGTTATLWFPVIEGVDLVTYPNPLDTKRLGELIVQHGVNILLATPTFLRGYMKRVDAEQLKSLELVVTGAEKLPASLTEAFKEKFGIEPQEGYGLTETSPATNVNLPNPPAEPGKGLIPSTRQGSVGHMLPGLAVRLTNPATDQPCPLDHQGIIWFKGSNIFPGYLNNPKKTEEVLTKDGWFRTGDVGRVDADGFLFIEGRISRFSKIAGEMVPHETVEAAINKALGLDSEAERKIAIVGIPDPQKGEAIYLLSTIAGPALEQECIDLRYKLMDAGLPSLWCPKAIVPVHEIPVLASGKLDLKGCENLALSDA</sequence>
<comment type="caution">
    <text evidence="2">The sequence shown here is derived from an EMBL/GenBank/DDBJ whole genome shotgun (WGS) entry which is preliminary data.</text>
</comment>
<dbReference type="InterPro" id="IPR050237">
    <property type="entry name" value="ATP-dep_AMP-bd_enzyme"/>
</dbReference>
<dbReference type="PANTHER" id="PTHR43767">
    <property type="entry name" value="LONG-CHAIN-FATTY-ACID--COA LIGASE"/>
    <property type="match status" value="1"/>
</dbReference>
<dbReference type="InterPro" id="IPR000873">
    <property type="entry name" value="AMP-dep_synth/lig_dom"/>
</dbReference>
<reference evidence="3" key="1">
    <citation type="journal article" date="2019" name="Int. J. Syst. Evol. Microbiol.">
        <title>The Global Catalogue of Microorganisms (GCM) 10K type strain sequencing project: providing services to taxonomists for standard genome sequencing and annotation.</title>
        <authorList>
            <consortium name="The Broad Institute Genomics Platform"/>
            <consortium name="The Broad Institute Genome Sequencing Center for Infectious Disease"/>
            <person name="Wu L."/>
            <person name="Ma J."/>
        </authorList>
    </citation>
    <scope>NUCLEOTIDE SEQUENCE [LARGE SCALE GENOMIC DNA]</scope>
    <source>
        <strain evidence="3">CGMCC 4.1467</strain>
    </source>
</reference>
<dbReference type="Gene3D" id="3.40.50.12780">
    <property type="entry name" value="N-terminal domain of ligase-like"/>
    <property type="match status" value="1"/>
</dbReference>
<name>A0ABW2L3A6_9BACT</name>
<dbReference type="RefSeq" id="WP_379708992.1">
    <property type="nucleotide sequence ID" value="NZ_JBHTBS010000001.1"/>
</dbReference>
<dbReference type="Pfam" id="PF00501">
    <property type="entry name" value="AMP-binding"/>
    <property type="match status" value="1"/>
</dbReference>
<evidence type="ECO:0000313" key="3">
    <source>
        <dbReference type="Proteomes" id="UP001596472"/>
    </source>
</evidence>
<dbReference type="InterPro" id="IPR045851">
    <property type="entry name" value="AMP-bd_C_sf"/>
</dbReference>
<feature type="domain" description="AMP-dependent synthetase/ligase" evidence="1">
    <location>
        <begin position="199"/>
        <end position="569"/>
    </location>
</feature>
<dbReference type="Gene3D" id="3.30.300.30">
    <property type="match status" value="1"/>
</dbReference>
<keyword evidence="3" id="KW-1185">Reference proteome</keyword>
<dbReference type="PANTHER" id="PTHR43767:SF1">
    <property type="entry name" value="NONRIBOSOMAL PEPTIDE SYNTHASE PES1 (EUROFUNG)-RELATED"/>
    <property type="match status" value="1"/>
</dbReference>
<accession>A0ABW2L3A6</accession>
<dbReference type="SUPFAM" id="SSF56801">
    <property type="entry name" value="Acetyl-CoA synthetase-like"/>
    <property type="match status" value="1"/>
</dbReference>